<dbReference type="AlphaFoldDB" id="A0AAN8Q3V4"/>
<feature type="region of interest" description="Disordered" evidence="1">
    <location>
        <begin position="188"/>
        <end position="217"/>
    </location>
</feature>
<dbReference type="Proteomes" id="UP001347796">
    <property type="component" value="Unassembled WGS sequence"/>
</dbReference>
<sequence length="231" mass="25846">MAEAILKKNRAEDQTSPFRHDDKTVRSKNKNTTNAKSSKKDDFISKSLNSEEVTSHARGVDKPSSAVVGSVASVTKNSQRNESTTSQTNTGTVNVDLWTFLDEMKKTLTDDRSKNDSVMKTLNNQINILNQKVDDLYEYEYMENSGSFENKEGPGEGLPSSLNHHDYDEIGERCEINNRKWSCHNMSDSADEDDCLPVNDENSKSDQSDGGPLMSKNLNMLTSLNQLLIQI</sequence>
<evidence type="ECO:0000256" key="1">
    <source>
        <dbReference type="SAM" id="MobiDB-lite"/>
    </source>
</evidence>
<evidence type="ECO:0000313" key="2">
    <source>
        <dbReference type="EMBL" id="KAK6186596.1"/>
    </source>
</evidence>
<feature type="compositionally biased region" description="Low complexity" evidence="1">
    <location>
        <begin position="64"/>
        <end position="74"/>
    </location>
</feature>
<feature type="compositionally biased region" description="Polar residues" evidence="1">
    <location>
        <begin position="75"/>
        <end position="89"/>
    </location>
</feature>
<feature type="compositionally biased region" description="Basic and acidic residues" evidence="1">
    <location>
        <begin position="1"/>
        <end position="25"/>
    </location>
</feature>
<feature type="region of interest" description="Disordered" evidence="1">
    <location>
        <begin position="1"/>
        <end position="89"/>
    </location>
</feature>
<reference evidence="2 3" key="1">
    <citation type="submission" date="2024-01" db="EMBL/GenBank/DDBJ databases">
        <title>The genome of the rayed Mediterranean limpet Patella caerulea (Linnaeus, 1758).</title>
        <authorList>
            <person name="Anh-Thu Weber A."/>
            <person name="Halstead-Nussloch G."/>
        </authorList>
    </citation>
    <scope>NUCLEOTIDE SEQUENCE [LARGE SCALE GENOMIC DNA]</scope>
    <source>
        <strain evidence="2">AATW-2023a</strain>
        <tissue evidence="2">Whole specimen</tissue>
    </source>
</reference>
<evidence type="ECO:0000313" key="3">
    <source>
        <dbReference type="Proteomes" id="UP001347796"/>
    </source>
</evidence>
<organism evidence="2 3">
    <name type="scientific">Patella caerulea</name>
    <name type="common">Rayed Mediterranean limpet</name>
    <dbReference type="NCBI Taxonomy" id="87958"/>
    <lineage>
        <taxon>Eukaryota</taxon>
        <taxon>Metazoa</taxon>
        <taxon>Spiralia</taxon>
        <taxon>Lophotrochozoa</taxon>
        <taxon>Mollusca</taxon>
        <taxon>Gastropoda</taxon>
        <taxon>Patellogastropoda</taxon>
        <taxon>Patelloidea</taxon>
        <taxon>Patellidae</taxon>
        <taxon>Patella</taxon>
    </lineage>
</organism>
<protein>
    <submittedName>
        <fullName evidence="2">Uncharacterized protein</fullName>
    </submittedName>
</protein>
<proteinExistence type="predicted"/>
<gene>
    <name evidence="2" type="ORF">SNE40_008609</name>
</gene>
<name>A0AAN8Q3V4_PATCE</name>
<accession>A0AAN8Q3V4</accession>
<dbReference type="EMBL" id="JAZGQO010000006">
    <property type="protein sequence ID" value="KAK6186596.1"/>
    <property type="molecule type" value="Genomic_DNA"/>
</dbReference>
<keyword evidence="3" id="KW-1185">Reference proteome</keyword>
<comment type="caution">
    <text evidence="2">The sequence shown here is derived from an EMBL/GenBank/DDBJ whole genome shotgun (WGS) entry which is preliminary data.</text>
</comment>